<gene>
    <name evidence="1" type="ORF">LMH87_001634</name>
</gene>
<dbReference type="RefSeq" id="XP_056050027.1">
    <property type="nucleotide sequence ID" value="XM_056192940.1"/>
</dbReference>
<sequence>MDSPTQMAYQSLLRVVHLLVDKFEQLRPFIRGALQFPRDQVFSLWRAVSALALPVNEAQSQLLAEAVTRDNATHDSMQNLYSEGLVPEIGRVHSADMAESVLAENLAVIFVLNGELPKETADRDQSTGYAPQMCQKLRNAHPAALVAW</sequence>
<comment type="caution">
    <text evidence="1">The sequence shown here is derived from an EMBL/GenBank/DDBJ whole genome shotgun (WGS) entry which is preliminary data.</text>
</comment>
<dbReference type="AlphaFoldDB" id="A0A9W8Q761"/>
<reference evidence="1" key="1">
    <citation type="journal article" date="2023" name="Access Microbiol">
        <title>De-novo genome assembly for Akanthomyces muscarius, a biocontrol agent of insect agricultural pests.</title>
        <authorList>
            <person name="Erdos Z."/>
            <person name="Studholme D.J."/>
            <person name="Raymond B."/>
            <person name="Sharma M."/>
        </authorList>
    </citation>
    <scope>NUCLEOTIDE SEQUENCE</scope>
    <source>
        <strain evidence="1">Ve6</strain>
    </source>
</reference>
<name>A0A9W8Q761_AKAMU</name>
<evidence type="ECO:0000313" key="2">
    <source>
        <dbReference type="Proteomes" id="UP001144673"/>
    </source>
</evidence>
<keyword evidence="2" id="KW-1185">Reference proteome</keyword>
<evidence type="ECO:0000313" key="1">
    <source>
        <dbReference type="EMBL" id="KAJ4147086.1"/>
    </source>
</evidence>
<proteinExistence type="predicted"/>
<dbReference type="EMBL" id="JAJHUN010000010">
    <property type="protein sequence ID" value="KAJ4147086.1"/>
    <property type="molecule type" value="Genomic_DNA"/>
</dbReference>
<protein>
    <submittedName>
        <fullName evidence="1">Uncharacterized protein</fullName>
    </submittedName>
</protein>
<dbReference type="KEGG" id="amus:LMH87_001634"/>
<dbReference type="Proteomes" id="UP001144673">
    <property type="component" value="Chromosome 3"/>
</dbReference>
<dbReference type="GeneID" id="80888793"/>
<accession>A0A9W8Q761</accession>
<organism evidence="1 2">
    <name type="scientific">Akanthomyces muscarius</name>
    <name type="common">Entomopathogenic fungus</name>
    <name type="synonym">Lecanicillium muscarium</name>
    <dbReference type="NCBI Taxonomy" id="2231603"/>
    <lineage>
        <taxon>Eukaryota</taxon>
        <taxon>Fungi</taxon>
        <taxon>Dikarya</taxon>
        <taxon>Ascomycota</taxon>
        <taxon>Pezizomycotina</taxon>
        <taxon>Sordariomycetes</taxon>
        <taxon>Hypocreomycetidae</taxon>
        <taxon>Hypocreales</taxon>
        <taxon>Cordycipitaceae</taxon>
        <taxon>Akanthomyces</taxon>
    </lineage>
</organism>